<dbReference type="PANTHER" id="PTHR43394">
    <property type="entry name" value="ATP-DEPENDENT PERMEASE MDL1, MITOCHONDRIAL"/>
    <property type="match status" value="1"/>
</dbReference>
<keyword evidence="3" id="KW-1003">Cell membrane</keyword>
<feature type="domain" description="ABC transmembrane type-1" evidence="11">
    <location>
        <begin position="24"/>
        <end position="312"/>
    </location>
</feature>
<evidence type="ECO:0000256" key="9">
    <source>
        <dbReference type="SAM" id="Phobius"/>
    </source>
</evidence>
<keyword evidence="7 9" id="KW-1133">Transmembrane helix</keyword>
<dbReference type="InterPro" id="IPR017871">
    <property type="entry name" value="ABC_transporter-like_CS"/>
</dbReference>
<evidence type="ECO:0000256" key="8">
    <source>
        <dbReference type="ARBA" id="ARBA00023136"/>
    </source>
</evidence>
<dbReference type="InterPro" id="IPR003593">
    <property type="entry name" value="AAA+_ATPase"/>
</dbReference>
<dbReference type="PROSITE" id="PS50929">
    <property type="entry name" value="ABC_TM1F"/>
    <property type="match status" value="1"/>
</dbReference>
<evidence type="ECO:0000256" key="2">
    <source>
        <dbReference type="ARBA" id="ARBA00022448"/>
    </source>
</evidence>
<protein>
    <submittedName>
        <fullName evidence="12">ABC transporter</fullName>
    </submittedName>
</protein>
<name>A0A4P2PT91_SORCE</name>
<evidence type="ECO:0000313" key="13">
    <source>
        <dbReference type="Proteomes" id="UP000295781"/>
    </source>
</evidence>
<dbReference type="InterPro" id="IPR027417">
    <property type="entry name" value="P-loop_NTPase"/>
</dbReference>
<dbReference type="Gene3D" id="1.20.1560.10">
    <property type="entry name" value="ABC transporter type 1, transmembrane domain"/>
    <property type="match status" value="1"/>
</dbReference>
<dbReference type="SUPFAM" id="SSF52540">
    <property type="entry name" value="P-loop containing nucleoside triphosphate hydrolases"/>
    <property type="match status" value="1"/>
</dbReference>
<sequence length="608" mass="64915">MKRHLWRDLRRSLNYLSPHRGRIALCVGLTLAASVLPALEPLAHRAIFDRIAQGSAAPAGEGVRAVAHAALALGALVVARQVLEGAAAVVLWQVRLRVNRALLGDATERLRALPIAYHQGHGVGELMTRLDRGITSLMDGLSSVAFQLIPAAVYLLVSLGVMLALSPLLALVAIAFIVPPLLLGRATAARLLARERDVLDRWCEIYNRFHQVLSGIRTVKVFGREADEHDRFMTSVAGAQGEVLASVRLQTRLSVARGVCINAGRVALLGLGGVLVLRGQIGVGTLVAFLGYVGGLYGPAQTLLGLYETARRAELGLEAVFDVLDAEDDVPDPPGASAPARVEGAIEVDRVSFSYARAADRAVLEDVSLSILPGELVAIVGPSGAGKTTLADLLLRLYDPTCGSIRIDGRDLRTLPKQALRRHVGIVTQEAFLFEDTLEANIRYGSPGATPDEVRAAARAANAAPFIERLPLGYATRVGRGGVHLSGGERQRVAIARTLLKAPSIVILDEPTSSLDVEGEAAVQRAIERLVQGRTTLLIAHRLSTTTRADRVVVLDQGRVVEQGPPDALLRRGGVYRRMMDLWRAQAAAPRGHDRAGALAAQPSPECA</sequence>
<dbReference type="GO" id="GO:0005524">
    <property type="term" value="F:ATP binding"/>
    <property type="evidence" value="ECO:0007669"/>
    <property type="project" value="UniProtKB-KW"/>
</dbReference>
<dbReference type="EMBL" id="CP012670">
    <property type="protein sequence ID" value="AUX19768.1"/>
    <property type="molecule type" value="Genomic_DNA"/>
</dbReference>
<dbReference type="SMART" id="SM00382">
    <property type="entry name" value="AAA"/>
    <property type="match status" value="1"/>
</dbReference>
<evidence type="ECO:0000259" key="10">
    <source>
        <dbReference type="PROSITE" id="PS50893"/>
    </source>
</evidence>
<dbReference type="PROSITE" id="PS00211">
    <property type="entry name" value="ABC_TRANSPORTER_1"/>
    <property type="match status" value="1"/>
</dbReference>
<dbReference type="Gene3D" id="3.40.50.300">
    <property type="entry name" value="P-loop containing nucleotide triphosphate hydrolases"/>
    <property type="match status" value="1"/>
</dbReference>
<reference evidence="12 13" key="1">
    <citation type="submission" date="2015-09" db="EMBL/GenBank/DDBJ databases">
        <title>Sorangium comparison.</title>
        <authorList>
            <person name="Zaburannyi N."/>
            <person name="Bunk B."/>
            <person name="Overmann J."/>
            <person name="Mueller R."/>
        </authorList>
    </citation>
    <scope>NUCLEOTIDE SEQUENCE [LARGE SCALE GENOMIC DNA]</scope>
    <source>
        <strain evidence="12 13">So ceGT47</strain>
    </source>
</reference>
<organism evidence="12 13">
    <name type="scientific">Sorangium cellulosum</name>
    <name type="common">Polyangium cellulosum</name>
    <dbReference type="NCBI Taxonomy" id="56"/>
    <lineage>
        <taxon>Bacteria</taxon>
        <taxon>Pseudomonadati</taxon>
        <taxon>Myxococcota</taxon>
        <taxon>Polyangia</taxon>
        <taxon>Polyangiales</taxon>
        <taxon>Polyangiaceae</taxon>
        <taxon>Sorangium</taxon>
    </lineage>
</organism>
<dbReference type="InterPro" id="IPR036640">
    <property type="entry name" value="ABC1_TM_sf"/>
</dbReference>
<gene>
    <name evidence="12" type="ORF">SOCEGT47_002200</name>
</gene>
<dbReference type="Pfam" id="PF00664">
    <property type="entry name" value="ABC_membrane"/>
    <property type="match status" value="1"/>
</dbReference>
<dbReference type="InterPro" id="IPR039421">
    <property type="entry name" value="Type_1_exporter"/>
</dbReference>
<feature type="transmembrane region" description="Helical" evidence="9">
    <location>
        <begin position="163"/>
        <end position="184"/>
    </location>
</feature>
<accession>A0A4P2PT91</accession>
<dbReference type="CDD" id="cd07346">
    <property type="entry name" value="ABC_6TM_exporters"/>
    <property type="match status" value="1"/>
</dbReference>
<dbReference type="Pfam" id="PF00005">
    <property type="entry name" value="ABC_tran"/>
    <property type="match status" value="1"/>
</dbReference>
<evidence type="ECO:0000256" key="6">
    <source>
        <dbReference type="ARBA" id="ARBA00022840"/>
    </source>
</evidence>
<dbReference type="GO" id="GO:0005886">
    <property type="term" value="C:plasma membrane"/>
    <property type="evidence" value="ECO:0007669"/>
    <property type="project" value="UniProtKB-SubCell"/>
</dbReference>
<dbReference type="InterPro" id="IPR011527">
    <property type="entry name" value="ABC1_TM_dom"/>
</dbReference>
<dbReference type="PROSITE" id="PS50893">
    <property type="entry name" value="ABC_TRANSPORTER_2"/>
    <property type="match status" value="1"/>
</dbReference>
<keyword evidence="8 9" id="KW-0472">Membrane</keyword>
<evidence type="ECO:0000256" key="4">
    <source>
        <dbReference type="ARBA" id="ARBA00022692"/>
    </source>
</evidence>
<dbReference type="Proteomes" id="UP000295781">
    <property type="component" value="Chromosome"/>
</dbReference>
<dbReference type="RefSeq" id="WP_165372979.1">
    <property type="nucleotide sequence ID" value="NZ_CP012670.1"/>
</dbReference>
<evidence type="ECO:0000256" key="7">
    <source>
        <dbReference type="ARBA" id="ARBA00022989"/>
    </source>
</evidence>
<keyword evidence="2" id="KW-0813">Transport</keyword>
<keyword evidence="4 9" id="KW-0812">Transmembrane</keyword>
<evidence type="ECO:0000259" key="11">
    <source>
        <dbReference type="PROSITE" id="PS50929"/>
    </source>
</evidence>
<dbReference type="AlphaFoldDB" id="A0A4P2PT91"/>
<evidence type="ECO:0000256" key="1">
    <source>
        <dbReference type="ARBA" id="ARBA00004651"/>
    </source>
</evidence>
<evidence type="ECO:0000256" key="5">
    <source>
        <dbReference type="ARBA" id="ARBA00022741"/>
    </source>
</evidence>
<keyword evidence="6" id="KW-0067">ATP-binding</keyword>
<dbReference type="FunFam" id="3.40.50.300:FF:000299">
    <property type="entry name" value="ABC transporter ATP-binding protein/permease"/>
    <property type="match status" value="1"/>
</dbReference>
<feature type="domain" description="ABC transporter" evidence="10">
    <location>
        <begin position="346"/>
        <end position="582"/>
    </location>
</feature>
<dbReference type="GO" id="GO:0015421">
    <property type="term" value="F:ABC-type oligopeptide transporter activity"/>
    <property type="evidence" value="ECO:0007669"/>
    <property type="project" value="TreeGrafter"/>
</dbReference>
<comment type="subcellular location">
    <subcellularLocation>
        <location evidence="1">Cell membrane</location>
        <topology evidence="1">Multi-pass membrane protein</topology>
    </subcellularLocation>
</comment>
<dbReference type="InterPro" id="IPR003439">
    <property type="entry name" value="ABC_transporter-like_ATP-bd"/>
</dbReference>
<evidence type="ECO:0000256" key="3">
    <source>
        <dbReference type="ARBA" id="ARBA00022475"/>
    </source>
</evidence>
<dbReference type="SUPFAM" id="SSF90123">
    <property type="entry name" value="ABC transporter transmembrane region"/>
    <property type="match status" value="1"/>
</dbReference>
<proteinExistence type="predicted"/>
<dbReference type="GO" id="GO:0016887">
    <property type="term" value="F:ATP hydrolysis activity"/>
    <property type="evidence" value="ECO:0007669"/>
    <property type="project" value="InterPro"/>
</dbReference>
<keyword evidence="5" id="KW-0547">Nucleotide-binding</keyword>
<dbReference type="PANTHER" id="PTHR43394:SF1">
    <property type="entry name" value="ATP-BINDING CASSETTE SUB-FAMILY B MEMBER 10, MITOCHONDRIAL"/>
    <property type="match status" value="1"/>
</dbReference>
<evidence type="ECO:0000313" key="12">
    <source>
        <dbReference type="EMBL" id="AUX19768.1"/>
    </source>
</evidence>